<comment type="caution">
    <text evidence="2">The sequence shown here is derived from an EMBL/GenBank/DDBJ whole genome shotgun (WGS) entry which is preliminary data.</text>
</comment>
<reference evidence="2" key="1">
    <citation type="submission" date="2020-11" db="EMBL/GenBank/DDBJ databases">
        <title>Sequencing the genomes of 1000 actinobacteria strains.</title>
        <authorList>
            <person name="Klenk H.-P."/>
        </authorList>
    </citation>
    <scope>NUCLEOTIDE SEQUENCE</scope>
    <source>
        <strain evidence="2">DSM 26152</strain>
    </source>
</reference>
<keyword evidence="3" id="KW-1185">Reference proteome</keyword>
<feature type="transmembrane region" description="Helical" evidence="1">
    <location>
        <begin position="31"/>
        <end position="49"/>
    </location>
</feature>
<feature type="transmembrane region" description="Helical" evidence="1">
    <location>
        <begin position="89"/>
        <end position="109"/>
    </location>
</feature>
<dbReference type="AlphaFoldDB" id="A0A931D440"/>
<keyword evidence="1" id="KW-0812">Transmembrane</keyword>
<evidence type="ECO:0008006" key="4">
    <source>
        <dbReference type="Google" id="ProtNLM"/>
    </source>
</evidence>
<evidence type="ECO:0000313" key="3">
    <source>
        <dbReference type="Proteomes" id="UP000625033"/>
    </source>
</evidence>
<evidence type="ECO:0000256" key="1">
    <source>
        <dbReference type="SAM" id="Phobius"/>
    </source>
</evidence>
<name>A0A931D440_9MICC</name>
<evidence type="ECO:0000313" key="2">
    <source>
        <dbReference type="EMBL" id="MBG6083380.1"/>
    </source>
</evidence>
<gene>
    <name evidence="2" type="ORF">IW252_000147</name>
</gene>
<dbReference type="Pfam" id="PF11255">
    <property type="entry name" value="DUF3054"/>
    <property type="match status" value="1"/>
</dbReference>
<keyword evidence="1" id="KW-1133">Transmembrane helix</keyword>
<dbReference type="Proteomes" id="UP000625033">
    <property type="component" value="Unassembled WGS sequence"/>
</dbReference>
<dbReference type="RefSeq" id="WP_196834826.1">
    <property type="nucleotide sequence ID" value="NZ_JADOTZ010000001.1"/>
</dbReference>
<dbReference type="InterPro" id="IPR021414">
    <property type="entry name" value="DUF3054"/>
</dbReference>
<sequence>MRWTLNLLLDAVLIIIFAAIGRRTHEHGLDVLGVLGTAAPFLLALLALASMTRYPVTSDRLWPQGVMTWLGVVAFGLALRVIFGDTAALAFVIVTTVTLGILLLGRRLVTGFLARRKSPDASPKL</sequence>
<organism evidence="2 3">
    <name type="scientific">Zhihengliuella flava</name>
    <dbReference type="NCBI Taxonomy" id="1285193"/>
    <lineage>
        <taxon>Bacteria</taxon>
        <taxon>Bacillati</taxon>
        <taxon>Actinomycetota</taxon>
        <taxon>Actinomycetes</taxon>
        <taxon>Micrococcales</taxon>
        <taxon>Micrococcaceae</taxon>
        <taxon>Zhihengliuella</taxon>
    </lineage>
</organism>
<dbReference type="EMBL" id="JADOTZ010000001">
    <property type="protein sequence ID" value="MBG6083380.1"/>
    <property type="molecule type" value="Genomic_DNA"/>
</dbReference>
<keyword evidence="1" id="KW-0472">Membrane</keyword>
<protein>
    <recommendedName>
        <fullName evidence="4">DUF3054 domain-containing protein</fullName>
    </recommendedName>
</protein>
<proteinExistence type="predicted"/>
<accession>A0A931D440</accession>
<feature type="transmembrane region" description="Helical" evidence="1">
    <location>
        <begin position="61"/>
        <end position="83"/>
    </location>
</feature>